<protein>
    <submittedName>
        <fullName evidence="3">Heterokaryon incompatibility protein-domain-containing protein</fullName>
    </submittedName>
</protein>
<accession>A0AA39YC23</accession>
<dbReference type="AlphaFoldDB" id="A0AA39YC23"/>
<organism evidence="3 4">
    <name type="scientific">Cercophora newfieldiana</name>
    <dbReference type="NCBI Taxonomy" id="92897"/>
    <lineage>
        <taxon>Eukaryota</taxon>
        <taxon>Fungi</taxon>
        <taxon>Dikarya</taxon>
        <taxon>Ascomycota</taxon>
        <taxon>Pezizomycotina</taxon>
        <taxon>Sordariomycetes</taxon>
        <taxon>Sordariomycetidae</taxon>
        <taxon>Sordariales</taxon>
        <taxon>Lasiosphaeriaceae</taxon>
        <taxon>Cercophora</taxon>
    </lineage>
</organism>
<comment type="caution">
    <text evidence="3">The sequence shown here is derived from an EMBL/GenBank/DDBJ whole genome shotgun (WGS) entry which is preliminary data.</text>
</comment>
<dbReference type="PANTHER" id="PTHR33112:SF12">
    <property type="entry name" value="HETEROKARYON INCOMPATIBILITY DOMAIN-CONTAINING PROTEIN"/>
    <property type="match status" value="1"/>
</dbReference>
<evidence type="ECO:0000259" key="2">
    <source>
        <dbReference type="Pfam" id="PF06985"/>
    </source>
</evidence>
<dbReference type="InterPro" id="IPR010730">
    <property type="entry name" value="HET"/>
</dbReference>
<feature type="region of interest" description="Disordered" evidence="1">
    <location>
        <begin position="24"/>
        <end position="46"/>
    </location>
</feature>
<sequence length="959" mass="109083">DAEGEYRENPMSDDARAYIRVWMETEDEGKQDAEPQDESEDYQTAHREASDAFNKYRHHYFEDGVWKTYSEKDLSSRKDEEWFIPSPPILQTSDPEYLCEMCRQIDFAVLLTLRGVPGNNEPGSSVIDIKGAISRVFEENNCSFCGIIRQGIQGRCAPEDLELAKNAERGKMRLAVLDDGPEYALRLEVSLENLAPRLVLQILAPDDAQAALPLQGLVVQQGNADMKRLRHWIQNCEEHHHHGEDVSTSKEEPSSWRFIDVEECRIVLVDTPCRYACLSYVWGNEKGTQLTTETLSTLESPGGLNDASVCLGKTLSDAIKVTKDIGIRYLWIDALCIVQDDAADKKSRISHMSDIYGNATITIVASTNSRPAEGLPGAGDTSRTQAQVVGKLQGITLIAAFHDARLPHKDIEESAWNSRAWTFQERQLSPRAVYFTGSQMHFTCPHEVVFEDTVAGLSANHRPAHLLDHSQFLGRVHDLMHFICWQDPTQYSYPNKTFHIKGLGSESISMMTSDTSIPAPIYRATPVPRPGGGGGTLQIHGETMWKVYSDAVSMYTRRKMSFQTDALNAFHGVSDLIAQGINSAFWHGLPEYNFDQALLWYPQEPLTRRTHENASPSWSWAGWEGHTAYRRRGWRNAIAHTPATVVRWFYLEHPREVIYNYLVNGEHHTPEEIADFAFHAAREPAEILPLRISSLFHFHPNDGWKHCRDTDRNEHYYTHPEYPGLRFTYPTTLPSQKIIPRLAPNNGIFFLGRHVPVRFVDIANTPHNPAPRVDPFLQINIRNIPKYGITRFRPWERVIYHQGYRAGFLSLNVPFSSLDISDSDDPAKGKYHIVPLSRESVPSIAPPIAGWDAYWDLTPRNAQNLVIDWEWGPDEERLPVLGPHEDAGEPERGARWENGDAYWDVARFGAPFMFSVYNVLLLEKVGERVMDGWRRVGVGKMNAFAFWHASPEEDMFHLR</sequence>
<evidence type="ECO:0000256" key="1">
    <source>
        <dbReference type="SAM" id="MobiDB-lite"/>
    </source>
</evidence>
<feature type="non-terminal residue" evidence="3">
    <location>
        <position position="959"/>
    </location>
</feature>
<evidence type="ECO:0000313" key="3">
    <source>
        <dbReference type="EMBL" id="KAK0649135.1"/>
    </source>
</evidence>
<dbReference type="EMBL" id="JAULSV010000003">
    <property type="protein sequence ID" value="KAK0649135.1"/>
    <property type="molecule type" value="Genomic_DNA"/>
</dbReference>
<reference evidence="3" key="1">
    <citation type="submission" date="2023-06" db="EMBL/GenBank/DDBJ databases">
        <title>Genome-scale phylogeny and comparative genomics of the fungal order Sordariales.</title>
        <authorList>
            <consortium name="Lawrence Berkeley National Laboratory"/>
            <person name="Hensen N."/>
            <person name="Bonometti L."/>
            <person name="Westerberg I."/>
            <person name="Brannstrom I.O."/>
            <person name="Guillou S."/>
            <person name="Cros-Aarteil S."/>
            <person name="Calhoun S."/>
            <person name="Haridas S."/>
            <person name="Kuo A."/>
            <person name="Mondo S."/>
            <person name="Pangilinan J."/>
            <person name="Riley R."/>
            <person name="Labutti K."/>
            <person name="Andreopoulos B."/>
            <person name="Lipzen A."/>
            <person name="Chen C."/>
            <person name="Yanf M."/>
            <person name="Daum C."/>
            <person name="Ng V."/>
            <person name="Clum A."/>
            <person name="Steindorff A."/>
            <person name="Ohm R."/>
            <person name="Martin F."/>
            <person name="Silar P."/>
            <person name="Natvig D."/>
            <person name="Lalanne C."/>
            <person name="Gautier V."/>
            <person name="Ament-Velasquez S.L."/>
            <person name="Kruys A."/>
            <person name="Hutchinson M.I."/>
            <person name="Powell A.J."/>
            <person name="Barry K."/>
            <person name="Miller A.N."/>
            <person name="Grigoriev I.V."/>
            <person name="Debuchy R."/>
            <person name="Gladieux P."/>
            <person name="Thoren M.H."/>
            <person name="Johannesson H."/>
        </authorList>
    </citation>
    <scope>NUCLEOTIDE SEQUENCE</scope>
    <source>
        <strain evidence="3">SMH2532-1</strain>
    </source>
</reference>
<gene>
    <name evidence="3" type="ORF">B0T16DRAFT_287678</name>
</gene>
<name>A0AA39YC23_9PEZI</name>
<feature type="domain" description="Heterokaryon incompatibility" evidence="2">
    <location>
        <begin position="275"/>
        <end position="425"/>
    </location>
</feature>
<feature type="non-terminal residue" evidence="3">
    <location>
        <position position="1"/>
    </location>
</feature>
<dbReference type="PANTHER" id="PTHR33112">
    <property type="entry name" value="DOMAIN PROTEIN, PUTATIVE-RELATED"/>
    <property type="match status" value="1"/>
</dbReference>
<dbReference type="Proteomes" id="UP001174936">
    <property type="component" value="Unassembled WGS sequence"/>
</dbReference>
<proteinExistence type="predicted"/>
<dbReference type="Pfam" id="PF06985">
    <property type="entry name" value="HET"/>
    <property type="match status" value="1"/>
</dbReference>
<evidence type="ECO:0000313" key="4">
    <source>
        <dbReference type="Proteomes" id="UP001174936"/>
    </source>
</evidence>
<keyword evidence="4" id="KW-1185">Reference proteome</keyword>